<accession>V6U1R1</accession>
<protein>
    <submittedName>
        <fullName evidence="5">Putative WD-repeat family protein</fullName>
    </submittedName>
</protein>
<dbReference type="Gene3D" id="2.130.10.10">
    <property type="entry name" value="YVTN repeat-like/Quinoprotein amine dehydrogenase"/>
    <property type="match status" value="1"/>
</dbReference>
<feature type="region of interest" description="Disordered" evidence="4">
    <location>
        <begin position="12"/>
        <end position="31"/>
    </location>
</feature>
<dbReference type="GO" id="GO:0006261">
    <property type="term" value="P:DNA-templated DNA replication"/>
    <property type="evidence" value="ECO:0007669"/>
    <property type="project" value="TreeGrafter"/>
</dbReference>
<keyword evidence="1 3" id="KW-0853">WD repeat</keyword>
<dbReference type="Proteomes" id="UP000018040">
    <property type="component" value="Unassembled WGS sequence"/>
</dbReference>
<dbReference type="GO" id="GO:0120330">
    <property type="term" value="C:rixosome complex"/>
    <property type="evidence" value="ECO:0007669"/>
    <property type="project" value="TreeGrafter"/>
</dbReference>
<feature type="non-terminal residue" evidence="5">
    <location>
        <position position="1"/>
    </location>
</feature>
<dbReference type="InterPro" id="IPR045227">
    <property type="entry name" value="WDR18/Ipi3/RID3"/>
</dbReference>
<dbReference type="GO" id="GO:0005656">
    <property type="term" value="C:nuclear pre-replicative complex"/>
    <property type="evidence" value="ECO:0007669"/>
    <property type="project" value="TreeGrafter"/>
</dbReference>
<feature type="repeat" description="WD" evidence="3">
    <location>
        <begin position="171"/>
        <end position="204"/>
    </location>
</feature>
<dbReference type="VEuPathDB" id="GiardiaDB:GL50581_942"/>
<dbReference type="InterPro" id="IPR015943">
    <property type="entry name" value="WD40/YVTN_repeat-like_dom_sf"/>
</dbReference>
<name>V6U1R1_GIAIN</name>
<evidence type="ECO:0000256" key="4">
    <source>
        <dbReference type="SAM" id="MobiDB-lite"/>
    </source>
</evidence>
<reference evidence="6" key="1">
    <citation type="submission" date="2012-02" db="EMBL/GenBank/DDBJ databases">
        <title>Genome sequencing of Giardia lamblia Genotypes A2 and B isolates (DH and GS) and comparative analysis with the genomes of Genotypes A1 and E (WB and Pig).</title>
        <authorList>
            <person name="Adam R."/>
            <person name="Dahlstrom E."/>
            <person name="Martens C."/>
            <person name="Bruno D."/>
            <person name="Barbian K."/>
            <person name="Porcella S.F."/>
            <person name="Nash T."/>
        </authorList>
    </citation>
    <scope>NUCLEOTIDE SEQUENCE</scope>
    <source>
        <strain evidence="6">GS</strain>
    </source>
</reference>
<dbReference type="PANTHER" id="PTHR18763">
    <property type="entry name" value="WD-REPEAT PROTEIN 18"/>
    <property type="match status" value="1"/>
</dbReference>
<dbReference type="InterPro" id="IPR001680">
    <property type="entry name" value="WD40_rpt"/>
</dbReference>
<evidence type="ECO:0000256" key="1">
    <source>
        <dbReference type="ARBA" id="ARBA00022574"/>
    </source>
</evidence>
<dbReference type="PROSITE" id="PS50082">
    <property type="entry name" value="WD_REPEATS_2"/>
    <property type="match status" value="1"/>
</dbReference>
<evidence type="ECO:0000256" key="2">
    <source>
        <dbReference type="ARBA" id="ARBA00022737"/>
    </source>
</evidence>
<organism evidence="5 6">
    <name type="scientific">Giardia intestinalis</name>
    <name type="common">Giardia lamblia</name>
    <dbReference type="NCBI Taxonomy" id="5741"/>
    <lineage>
        <taxon>Eukaryota</taxon>
        <taxon>Metamonada</taxon>
        <taxon>Diplomonadida</taxon>
        <taxon>Hexamitidae</taxon>
        <taxon>Giardiinae</taxon>
        <taxon>Giardia</taxon>
    </lineage>
</organism>
<dbReference type="VEuPathDB" id="GiardiaDB:QR46_1891"/>
<dbReference type="PANTHER" id="PTHR18763:SF0">
    <property type="entry name" value="WD REPEAT-CONTAINING PROTEIN 18"/>
    <property type="match status" value="1"/>
</dbReference>
<dbReference type="InterPro" id="IPR036322">
    <property type="entry name" value="WD40_repeat_dom_sf"/>
</dbReference>
<dbReference type="SUPFAM" id="SSF50978">
    <property type="entry name" value="WD40 repeat-like"/>
    <property type="match status" value="1"/>
</dbReference>
<evidence type="ECO:0000313" key="6">
    <source>
        <dbReference type="Proteomes" id="UP000018040"/>
    </source>
</evidence>
<sequence>VVAVLGCRRRRRQPRHRRRLEPGGARAAGPRAGVLSGLAETQAINGIGFKNNEPSMSVTIATSSPGGSLMLWDPKGPVIYWQTTYSEGEANSFAYFSTRSCVSVRTKPNLIYLFTYENTAPKFKFTAPFDVEIALLHGRAEGCDADYLLLCGTSGQLGIWNLVTGSLLGIVQLHVRTITTLDIWQNYLVTGSKDGTVSLWSFSNILTAIYTNKSPQQIAFNADHAFPLTFVRFDKFIRSADIVLYSLAEKGHIRRWRLVEASRGFKLEATMSLLVPDSPVSLGIGPTGTVLYVLTAKALYSVILGGPELSSKLLSLEDTTNNDASINKVLDIPETLGIDTTFTALATSPVTQTVLLGLSTGQVMALFPGGGFQVYRSKESLPVKSMTILPHNYRYAVSVKETKQVSCMQTNLSRISSLKQELTEQWLKKAEDDGYNVLSFGQLHKETPLSLAPLGLSPISCATVTMQCRRDDELYNKVAEPMCSLSFLQEELAQLSIEDVHSSKLGTHTDSTQMTTATRVGVSPEEHMTLIQRNLELEAKIARLAAQVSKTQLISEGGYY</sequence>
<reference evidence="5 6" key="2">
    <citation type="journal article" date="2013" name="Genome Biol. Evol.">
        <title>Genome sequencing of Giardia lamblia genotypes A2 and B isolates (DH and GS) and comparative analysis with the genomes of genotypes A1 and E (WB and Pig).</title>
        <authorList>
            <person name="Adam R.D."/>
            <person name="Dahlstrom E.W."/>
            <person name="Martens C.A."/>
            <person name="Bruno D.P."/>
            <person name="Barbian K.D."/>
            <person name="Ricklefs S.M."/>
            <person name="Hernandez M.M."/>
            <person name="Narla N.P."/>
            <person name="Patel R.B."/>
            <person name="Porcella S.F."/>
            <person name="Nash T.E."/>
        </authorList>
    </citation>
    <scope>NUCLEOTIDE SEQUENCE [LARGE SCALE GENOMIC DNA]</scope>
    <source>
        <strain evidence="5 6">GS</strain>
    </source>
</reference>
<evidence type="ECO:0000256" key="3">
    <source>
        <dbReference type="PROSITE-ProRule" id="PRU00221"/>
    </source>
</evidence>
<proteinExistence type="predicted"/>
<dbReference type="OrthoDB" id="756370at2759"/>
<comment type="caution">
    <text evidence="5">The sequence shown here is derived from an EMBL/GenBank/DDBJ whole genome shotgun (WGS) entry which is preliminary data.</text>
</comment>
<dbReference type="SMART" id="SM00320">
    <property type="entry name" value="WD40"/>
    <property type="match status" value="2"/>
</dbReference>
<dbReference type="AlphaFoldDB" id="V6U1R1"/>
<dbReference type="VEuPathDB" id="GiardiaDB:GL50803_008827"/>
<evidence type="ECO:0000313" key="5">
    <source>
        <dbReference type="EMBL" id="ESU43160.1"/>
    </source>
</evidence>
<gene>
    <name evidence="5" type="ORF">GSB_8827</name>
</gene>
<dbReference type="VEuPathDB" id="GiardiaDB:DHA2_8827"/>
<dbReference type="GO" id="GO:0006364">
    <property type="term" value="P:rRNA processing"/>
    <property type="evidence" value="ECO:0007669"/>
    <property type="project" value="TreeGrafter"/>
</dbReference>
<keyword evidence="2" id="KW-0677">Repeat</keyword>
<feature type="compositionally biased region" description="Low complexity" evidence="4">
    <location>
        <begin position="22"/>
        <end position="31"/>
    </location>
</feature>
<dbReference type="EMBL" id="AHHH01000057">
    <property type="protein sequence ID" value="ESU43160.1"/>
    <property type="molecule type" value="Genomic_DNA"/>
</dbReference>